<evidence type="ECO:0000259" key="14">
    <source>
        <dbReference type="Pfam" id="PF01502"/>
    </source>
</evidence>
<keyword evidence="13" id="KW-0963">Cytoplasm</keyword>
<evidence type="ECO:0000256" key="6">
    <source>
        <dbReference type="ARBA" id="ARBA00008299"/>
    </source>
</evidence>
<dbReference type="HAMAP" id="MF_01019">
    <property type="entry name" value="HisIE"/>
    <property type="match status" value="1"/>
</dbReference>
<proteinExistence type="inferred from homology"/>
<feature type="domain" description="Phosphoribosyl-AMP cyclohydrolase" evidence="14">
    <location>
        <begin position="30"/>
        <end position="102"/>
    </location>
</feature>
<dbReference type="SUPFAM" id="SSF141734">
    <property type="entry name" value="HisI-like"/>
    <property type="match status" value="1"/>
</dbReference>
<dbReference type="Pfam" id="PF01503">
    <property type="entry name" value="PRA-PH"/>
    <property type="match status" value="1"/>
</dbReference>
<reference evidence="15 16" key="1">
    <citation type="submission" date="2021-03" db="EMBL/GenBank/DDBJ databases">
        <title>Genomic Encyclopedia of Type Strains, Phase IV (KMG-IV): sequencing the most valuable type-strain genomes for metagenomic binning, comparative biology and taxonomic classification.</title>
        <authorList>
            <person name="Goeker M."/>
        </authorList>
    </citation>
    <scope>NUCLEOTIDE SEQUENCE [LARGE SCALE GENOMIC DNA]</scope>
    <source>
        <strain evidence="15 16">DSM 6139</strain>
    </source>
</reference>
<evidence type="ECO:0000256" key="3">
    <source>
        <dbReference type="ARBA" id="ARBA00005169"/>
    </source>
</evidence>
<dbReference type="Gene3D" id="3.10.20.810">
    <property type="entry name" value="Phosphoribosyl-AMP cyclohydrolase"/>
    <property type="match status" value="1"/>
</dbReference>
<keyword evidence="12 13" id="KW-0511">Multifunctional enzyme</keyword>
<dbReference type="CDD" id="cd11534">
    <property type="entry name" value="NTP-PPase_HisIE_like"/>
    <property type="match status" value="1"/>
</dbReference>
<comment type="catalytic activity">
    <reaction evidence="1 13">
        <text>1-(5-phospho-beta-D-ribosyl)-5'-AMP + H2O = 1-(5-phospho-beta-D-ribosyl)-5-[(5-phospho-beta-D-ribosylamino)methylideneamino]imidazole-4-carboxamide</text>
        <dbReference type="Rhea" id="RHEA:20049"/>
        <dbReference type="ChEBI" id="CHEBI:15377"/>
        <dbReference type="ChEBI" id="CHEBI:58435"/>
        <dbReference type="ChEBI" id="CHEBI:59457"/>
        <dbReference type="EC" id="3.5.4.19"/>
    </reaction>
</comment>
<name>A0ABS4G655_9CLOT</name>
<sequence>MSDYSEMKPDFTKGLLTAVLQHHTNKNVLMVGYMDEEAFRRTCAEGVVWFFSRSKGRLWMKGESSGHVQVVKDMHLDCDSDALLLQVDPAGPTCHRNTESCFDLDVSFTLKDLEDTVRERSESPEEGSYTNYLLTSGIDKIAKKFGEESFEAVIAAKNSDREELANEAADVLYHLSVLLFERGVSISDVEKVLHARHMKKKNFKGTRREVEEY</sequence>
<dbReference type="SUPFAM" id="SSF101386">
    <property type="entry name" value="all-alpha NTP pyrophosphatases"/>
    <property type="match status" value="1"/>
</dbReference>
<dbReference type="EC" id="3.5.4.19" evidence="13"/>
<dbReference type="Gene3D" id="1.10.287.1080">
    <property type="entry name" value="MazG-like"/>
    <property type="match status" value="1"/>
</dbReference>
<evidence type="ECO:0000256" key="10">
    <source>
        <dbReference type="ARBA" id="ARBA00022840"/>
    </source>
</evidence>
<protein>
    <recommendedName>
        <fullName evidence="13">Histidine biosynthesis bifunctional protein HisIE</fullName>
    </recommendedName>
    <domain>
        <recommendedName>
            <fullName evidence="13">Phosphoribosyl-AMP cyclohydrolase</fullName>
            <shortName evidence="13">PRA-CH</shortName>
            <ecNumber evidence="13">3.5.4.19</ecNumber>
        </recommendedName>
    </domain>
    <domain>
        <recommendedName>
            <fullName evidence="13">Phosphoribosyl-ATP pyrophosphatase</fullName>
            <shortName evidence="13">PRA-PH</shortName>
            <ecNumber evidence="13">3.6.1.31</ecNumber>
        </recommendedName>
    </domain>
</protein>
<comment type="catalytic activity">
    <reaction evidence="2 13">
        <text>1-(5-phospho-beta-D-ribosyl)-ATP + H2O = 1-(5-phospho-beta-D-ribosyl)-5'-AMP + diphosphate + H(+)</text>
        <dbReference type="Rhea" id="RHEA:22828"/>
        <dbReference type="ChEBI" id="CHEBI:15377"/>
        <dbReference type="ChEBI" id="CHEBI:15378"/>
        <dbReference type="ChEBI" id="CHEBI:33019"/>
        <dbReference type="ChEBI" id="CHEBI:59457"/>
        <dbReference type="ChEBI" id="CHEBI:73183"/>
        <dbReference type="EC" id="3.6.1.31"/>
    </reaction>
</comment>
<evidence type="ECO:0000256" key="11">
    <source>
        <dbReference type="ARBA" id="ARBA00023102"/>
    </source>
</evidence>
<evidence type="ECO:0000256" key="8">
    <source>
        <dbReference type="ARBA" id="ARBA00022741"/>
    </source>
</evidence>
<evidence type="ECO:0000256" key="2">
    <source>
        <dbReference type="ARBA" id="ARBA00001460"/>
    </source>
</evidence>
<comment type="pathway">
    <text evidence="3 13">Amino-acid biosynthesis; L-histidine biosynthesis; L-histidine from 5-phospho-alpha-D-ribose 1-diphosphate: step 3/9.</text>
</comment>
<evidence type="ECO:0000256" key="4">
    <source>
        <dbReference type="ARBA" id="ARBA00005204"/>
    </source>
</evidence>
<keyword evidence="10 13" id="KW-0067">ATP-binding</keyword>
<evidence type="ECO:0000256" key="1">
    <source>
        <dbReference type="ARBA" id="ARBA00000024"/>
    </source>
</evidence>
<dbReference type="InterPro" id="IPR023019">
    <property type="entry name" value="His_synth_HisIE"/>
</dbReference>
<dbReference type="NCBIfam" id="TIGR03188">
    <property type="entry name" value="histidine_hisI"/>
    <property type="match status" value="1"/>
</dbReference>
<evidence type="ECO:0000256" key="9">
    <source>
        <dbReference type="ARBA" id="ARBA00022801"/>
    </source>
</evidence>
<keyword evidence="8 13" id="KW-0547">Nucleotide-binding</keyword>
<evidence type="ECO:0000256" key="13">
    <source>
        <dbReference type="HAMAP-Rule" id="MF_01019"/>
    </source>
</evidence>
<keyword evidence="11 13" id="KW-0368">Histidine biosynthesis</keyword>
<dbReference type="GO" id="GO:0004635">
    <property type="term" value="F:phosphoribosyl-AMP cyclohydrolase activity"/>
    <property type="evidence" value="ECO:0007669"/>
    <property type="project" value="UniProtKB-EC"/>
</dbReference>
<dbReference type="NCBIfam" id="NF000768">
    <property type="entry name" value="PRK00051.1"/>
    <property type="match status" value="1"/>
</dbReference>
<evidence type="ECO:0000256" key="7">
    <source>
        <dbReference type="ARBA" id="ARBA00022605"/>
    </source>
</evidence>
<dbReference type="RefSeq" id="WP_209460189.1">
    <property type="nucleotide sequence ID" value="NZ_JAGGKC010000022.1"/>
</dbReference>
<dbReference type="PANTHER" id="PTHR42945">
    <property type="entry name" value="HISTIDINE BIOSYNTHESIS BIFUNCTIONAL PROTEIN"/>
    <property type="match status" value="1"/>
</dbReference>
<accession>A0ABS4G655</accession>
<dbReference type="NCBIfam" id="NF002747">
    <property type="entry name" value="PRK02759.1"/>
    <property type="match status" value="1"/>
</dbReference>
<dbReference type="InterPro" id="IPR002496">
    <property type="entry name" value="PRib_AMP_CycHydrolase_dom"/>
</dbReference>
<evidence type="ECO:0000256" key="12">
    <source>
        <dbReference type="ARBA" id="ARBA00023268"/>
    </source>
</evidence>
<comment type="similarity">
    <text evidence="6 13">In the N-terminal section; belongs to the PRA-CH family.</text>
</comment>
<dbReference type="Proteomes" id="UP001519271">
    <property type="component" value="Unassembled WGS sequence"/>
</dbReference>
<dbReference type="InterPro" id="IPR008179">
    <property type="entry name" value="HisE"/>
</dbReference>
<comment type="subcellular location">
    <subcellularLocation>
        <location evidence="13">Cytoplasm</location>
    </subcellularLocation>
</comment>
<evidence type="ECO:0000256" key="5">
    <source>
        <dbReference type="ARBA" id="ARBA00007731"/>
    </source>
</evidence>
<feature type="region of interest" description="Phosphoribosyl-AMP cyclohydrolase" evidence="13">
    <location>
        <begin position="1"/>
        <end position="109"/>
    </location>
</feature>
<evidence type="ECO:0000313" key="16">
    <source>
        <dbReference type="Proteomes" id="UP001519271"/>
    </source>
</evidence>
<organism evidence="15 16">
    <name type="scientific">Youngiibacter multivorans</name>
    <dbReference type="NCBI Taxonomy" id="937251"/>
    <lineage>
        <taxon>Bacteria</taxon>
        <taxon>Bacillati</taxon>
        <taxon>Bacillota</taxon>
        <taxon>Clostridia</taxon>
        <taxon>Eubacteriales</taxon>
        <taxon>Clostridiaceae</taxon>
        <taxon>Youngiibacter</taxon>
    </lineage>
</organism>
<dbReference type="EC" id="3.6.1.31" evidence="13"/>
<keyword evidence="7 13" id="KW-0028">Amino-acid biosynthesis</keyword>
<keyword evidence="16" id="KW-1185">Reference proteome</keyword>
<dbReference type="HAMAP" id="MF_01020">
    <property type="entry name" value="HisE"/>
    <property type="match status" value="1"/>
</dbReference>
<dbReference type="GO" id="GO:0004636">
    <property type="term" value="F:phosphoribosyl-ATP diphosphatase activity"/>
    <property type="evidence" value="ECO:0007669"/>
    <property type="project" value="UniProtKB-EC"/>
</dbReference>
<dbReference type="EMBL" id="JAGGKC010000022">
    <property type="protein sequence ID" value="MBP1920009.1"/>
    <property type="molecule type" value="Genomic_DNA"/>
</dbReference>
<comment type="similarity">
    <text evidence="5 13">In the C-terminal section; belongs to the PRA-PH family.</text>
</comment>
<comment type="pathway">
    <text evidence="4 13">Amino-acid biosynthesis; L-histidine biosynthesis; L-histidine from 5-phospho-alpha-D-ribose 1-diphosphate: step 2/9.</text>
</comment>
<evidence type="ECO:0000313" key="15">
    <source>
        <dbReference type="EMBL" id="MBP1920009.1"/>
    </source>
</evidence>
<keyword evidence="9 13" id="KW-0378">Hydrolase</keyword>
<feature type="region of interest" description="Phosphoribosyl-ATP pyrophosphohydrolase" evidence="13">
    <location>
        <begin position="110"/>
        <end position="213"/>
    </location>
</feature>
<dbReference type="InterPro" id="IPR021130">
    <property type="entry name" value="PRib-ATP_PPHydrolase-like"/>
</dbReference>
<gene>
    <name evidence="13" type="primary">hisI</name>
    <name evidence="13" type="synonym">hisIE</name>
    <name evidence="15" type="ORF">J2Z34_002507</name>
</gene>
<dbReference type="Pfam" id="PF01502">
    <property type="entry name" value="PRA-CH"/>
    <property type="match status" value="1"/>
</dbReference>
<comment type="caution">
    <text evidence="15">The sequence shown here is derived from an EMBL/GenBank/DDBJ whole genome shotgun (WGS) entry which is preliminary data.</text>
</comment>
<dbReference type="PANTHER" id="PTHR42945:SF1">
    <property type="entry name" value="HISTIDINE BIOSYNTHESIS BIFUNCTIONAL PROTEIN HIS7"/>
    <property type="match status" value="1"/>
</dbReference>
<dbReference type="InterPro" id="IPR038019">
    <property type="entry name" value="PRib_AMP_CycHydrolase_sf"/>
</dbReference>